<organism evidence="1 2">
    <name type="scientific">Tectimicrobiota bacterium</name>
    <dbReference type="NCBI Taxonomy" id="2528274"/>
    <lineage>
        <taxon>Bacteria</taxon>
        <taxon>Pseudomonadati</taxon>
        <taxon>Nitrospinota/Tectimicrobiota group</taxon>
        <taxon>Candidatus Tectimicrobiota</taxon>
    </lineage>
</organism>
<proteinExistence type="predicted"/>
<dbReference type="EMBL" id="JACQWF010000057">
    <property type="protein sequence ID" value="MBI4594981.1"/>
    <property type="molecule type" value="Genomic_DNA"/>
</dbReference>
<dbReference type="AlphaFoldDB" id="A0A933GJG1"/>
<evidence type="ECO:0000313" key="1">
    <source>
        <dbReference type="EMBL" id="MBI4594981.1"/>
    </source>
</evidence>
<dbReference type="InterPro" id="IPR047750">
    <property type="entry name" value="YdjY-like"/>
</dbReference>
<evidence type="ECO:0000313" key="2">
    <source>
        <dbReference type="Proteomes" id="UP000772181"/>
    </source>
</evidence>
<dbReference type="NCBIfam" id="NF040466">
    <property type="entry name" value="ydjY_domain"/>
    <property type="match status" value="1"/>
</dbReference>
<dbReference type="PROSITE" id="PS51257">
    <property type="entry name" value="PROKAR_LIPOPROTEIN"/>
    <property type="match status" value="1"/>
</dbReference>
<protein>
    <submittedName>
        <fullName evidence="1">Uncharacterized protein</fullName>
    </submittedName>
</protein>
<name>A0A933GJG1_UNCTE</name>
<accession>A0A933GJG1</accession>
<reference evidence="1" key="1">
    <citation type="submission" date="2020-07" db="EMBL/GenBank/DDBJ databases">
        <title>Huge and variable diversity of episymbiotic CPR bacteria and DPANN archaea in groundwater ecosystems.</title>
        <authorList>
            <person name="He C.Y."/>
            <person name="Keren R."/>
            <person name="Whittaker M."/>
            <person name="Farag I.F."/>
            <person name="Doudna J."/>
            <person name="Cate J.H.D."/>
            <person name="Banfield J.F."/>
        </authorList>
    </citation>
    <scope>NUCLEOTIDE SEQUENCE</scope>
    <source>
        <strain evidence="1">NC_groundwater_1482_Ag_S-0.65um_47_24</strain>
    </source>
</reference>
<comment type="caution">
    <text evidence="1">The sequence shown here is derived from an EMBL/GenBank/DDBJ whole genome shotgun (WGS) entry which is preliminary data.</text>
</comment>
<gene>
    <name evidence="1" type="ORF">HY730_01215</name>
</gene>
<dbReference type="Proteomes" id="UP000772181">
    <property type="component" value="Unassembled WGS sequence"/>
</dbReference>
<sequence>MCTLIKPLCPSRIPHKREIPLNTFFIILTFSCLFLSSLAQAEQPPPYPTVPAPAAPPPVMQNDINQKSAAQKIGEGMYQIGQAIVNMNSRELKVHGWINMSEGLVEYLAVSPRGKLHESILALDVEPMHFQVGLILLDLNFGRNIRYQGDPETPRGDSVEIYVEWQDQGDVKKYRAEELVFNKATDSTLAPGHWVFTGSTVINGIFMAEREGSLIATYHDPFTIIDNPSPAGGDDTILFANQKILPPPKTPVTVIIKPSPQRRRNSE</sequence>